<protein>
    <recommendedName>
        <fullName evidence="3">Mor transcription activator domain-containing protein</fullName>
    </recommendedName>
</protein>
<organism evidence="1 2">
    <name type="scientific">Aliarcobacter butzleri L348</name>
    <dbReference type="NCBI Taxonomy" id="1447256"/>
    <lineage>
        <taxon>Bacteria</taxon>
        <taxon>Pseudomonadati</taxon>
        <taxon>Campylobacterota</taxon>
        <taxon>Epsilonproteobacteria</taxon>
        <taxon>Campylobacterales</taxon>
        <taxon>Arcobacteraceae</taxon>
        <taxon>Aliarcobacter</taxon>
    </lineage>
</organism>
<sequence>MSANHFNVYELLVSNIGEEKAFELCEKLGGIDLTIPTKAHKTYRVRVLVNKHKEILKDENKKNRFVKIFSKELKISKSVIYKILKENEND</sequence>
<dbReference type="InterPro" id="IPR009057">
    <property type="entry name" value="Homeodomain-like_sf"/>
</dbReference>
<gene>
    <name evidence="1" type="ORF">AA20_11475</name>
</gene>
<dbReference type="RefSeq" id="WP_046997318.1">
    <property type="nucleotide sequence ID" value="NZ_JAIQ01000165.1"/>
</dbReference>
<dbReference type="Proteomes" id="UP000035514">
    <property type="component" value="Unassembled WGS sequence"/>
</dbReference>
<dbReference type="SUPFAM" id="SSF46689">
    <property type="entry name" value="Homeodomain-like"/>
    <property type="match status" value="1"/>
</dbReference>
<proteinExistence type="predicted"/>
<dbReference type="AlphaFoldDB" id="A0A0G9JSZ5"/>
<comment type="caution">
    <text evidence="1">The sequence shown here is derived from an EMBL/GenBank/DDBJ whole genome shotgun (WGS) entry which is preliminary data.</text>
</comment>
<dbReference type="EMBL" id="JAIQ01000165">
    <property type="protein sequence ID" value="KLD96709.1"/>
    <property type="molecule type" value="Genomic_DNA"/>
</dbReference>
<evidence type="ECO:0000313" key="1">
    <source>
        <dbReference type="EMBL" id="KLD96709.1"/>
    </source>
</evidence>
<reference evidence="1 2" key="1">
    <citation type="submission" date="2014-01" db="EMBL/GenBank/DDBJ databases">
        <title>Development of a Comparative Genomic Fingerprinting Assay for High Resolution Genotyping of Arcobacter butzleri.</title>
        <authorList>
            <person name="Webb A.L."/>
            <person name="Inglis G.D."/>
            <person name="Kruczkiewicz P."/>
            <person name="Selinger L.B."/>
            <person name="Taboada E.N."/>
        </authorList>
    </citation>
    <scope>NUCLEOTIDE SEQUENCE [LARGE SCALE GENOMIC DNA]</scope>
    <source>
        <strain evidence="1 2">L348</strain>
    </source>
</reference>
<accession>A0A0G9JSZ5</accession>
<evidence type="ECO:0008006" key="3">
    <source>
        <dbReference type="Google" id="ProtNLM"/>
    </source>
</evidence>
<name>A0A0G9JSZ5_9BACT</name>
<dbReference type="PATRIC" id="fig|1447256.3.peg.2250"/>
<evidence type="ECO:0000313" key="2">
    <source>
        <dbReference type="Proteomes" id="UP000035514"/>
    </source>
</evidence>